<name>A0ABT1L7C6_9HYPH</name>
<protein>
    <submittedName>
        <fullName evidence="1">Phosphonate C-P lyase system protein PhnG</fullName>
    </submittedName>
</protein>
<keyword evidence="2" id="KW-1185">Reference proteome</keyword>
<dbReference type="Proteomes" id="UP001205890">
    <property type="component" value="Unassembled WGS sequence"/>
</dbReference>
<dbReference type="RefSeq" id="WP_254738287.1">
    <property type="nucleotide sequence ID" value="NZ_JANCLU010000002.1"/>
</dbReference>
<gene>
    <name evidence="1" type="primary">phnG</name>
    <name evidence="1" type="ORF">NK718_02435</name>
</gene>
<dbReference type="NCBIfam" id="TIGR03293">
    <property type="entry name" value="PhnG_redo"/>
    <property type="match status" value="1"/>
</dbReference>
<accession>A0ABT1L7C6</accession>
<proteinExistence type="predicted"/>
<reference evidence="1 2" key="1">
    <citation type="submission" date="2022-07" db="EMBL/GenBank/DDBJ databases">
        <authorList>
            <person name="Li W.-J."/>
            <person name="Deng Q.-Q."/>
        </authorList>
    </citation>
    <scope>NUCLEOTIDE SEQUENCE [LARGE SCALE GENOMIC DNA]</scope>
    <source>
        <strain evidence="1 2">SYSU M60028</strain>
    </source>
</reference>
<organism evidence="1 2">
    <name type="scientific">Alsobacter ponti</name>
    <dbReference type="NCBI Taxonomy" id="2962936"/>
    <lineage>
        <taxon>Bacteria</taxon>
        <taxon>Pseudomonadati</taxon>
        <taxon>Pseudomonadota</taxon>
        <taxon>Alphaproteobacteria</taxon>
        <taxon>Hyphomicrobiales</taxon>
        <taxon>Alsobacteraceae</taxon>
        <taxon>Alsobacter</taxon>
    </lineage>
</organism>
<comment type="caution">
    <text evidence="1">The sequence shown here is derived from an EMBL/GenBank/DDBJ whole genome shotgun (WGS) entry which is preliminary data.</text>
</comment>
<dbReference type="GO" id="GO:0016829">
    <property type="term" value="F:lyase activity"/>
    <property type="evidence" value="ECO:0007669"/>
    <property type="project" value="UniProtKB-KW"/>
</dbReference>
<dbReference type="EMBL" id="JANCLU010000002">
    <property type="protein sequence ID" value="MCP8937360.1"/>
    <property type="molecule type" value="Genomic_DNA"/>
</dbReference>
<dbReference type="Pfam" id="PF06754">
    <property type="entry name" value="PhnG"/>
    <property type="match status" value="1"/>
</dbReference>
<dbReference type="InterPro" id="IPR009609">
    <property type="entry name" value="Phosphonate_metab_PhnG"/>
</dbReference>
<keyword evidence="1" id="KW-0456">Lyase</keyword>
<sequence>MTHASPSPGRADAEPVVVARRRAVMALTSRATEAELAAALDRVGRPAFDDIRAPQTGLVMLRGRTGGDGAPFNLGEATVTRSAVRLASGEVGIAYALGRDAAKVRLAAVLDALAQQDAPGLDEALAPVATRLAGQQDLAEARSAATRVDFFTLVRGED</sequence>
<evidence type="ECO:0000313" key="2">
    <source>
        <dbReference type="Proteomes" id="UP001205890"/>
    </source>
</evidence>
<evidence type="ECO:0000313" key="1">
    <source>
        <dbReference type="EMBL" id="MCP8937360.1"/>
    </source>
</evidence>